<sequence length="263" mass="30609">ACMTIRRMIQPRGGKPVLLGGKVRDWPAFKLRCIGKLGHWFSNRGLAGTAEEAEKNARAYGEVERAHIQWLARHKINYAALKFVNYREKWKDVWEAREKCHRAVTDIAREYGIKARVTWGTAINSELKEGAWTRCVTRRDARFCWSAKEEHLRNARKLAERSRRIGLGNYCLHVIDSGSMLDPEKWSERCDRCKKVYGNNHLRAATEQFLMYYDALRKELPDCEFEAVVYPYHFQWMVPGFADDALKFGASMPHIGWVRGLED</sequence>
<evidence type="ECO:0000313" key="1">
    <source>
        <dbReference type="EMBL" id="GAG22966.1"/>
    </source>
</evidence>
<accession>X0XDG2</accession>
<comment type="caution">
    <text evidence="1">The sequence shown here is derived from an EMBL/GenBank/DDBJ whole genome shotgun (WGS) entry which is preliminary data.</text>
</comment>
<organism evidence="1">
    <name type="scientific">marine sediment metagenome</name>
    <dbReference type="NCBI Taxonomy" id="412755"/>
    <lineage>
        <taxon>unclassified sequences</taxon>
        <taxon>metagenomes</taxon>
        <taxon>ecological metagenomes</taxon>
    </lineage>
</organism>
<dbReference type="EMBL" id="BARS01030536">
    <property type="protein sequence ID" value="GAG22966.1"/>
    <property type="molecule type" value="Genomic_DNA"/>
</dbReference>
<reference evidence="1" key="1">
    <citation type="journal article" date="2014" name="Front. Microbiol.">
        <title>High frequency of phylogenetically diverse reductive dehalogenase-homologous genes in deep subseafloor sedimentary metagenomes.</title>
        <authorList>
            <person name="Kawai M."/>
            <person name="Futagami T."/>
            <person name="Toyoda A."/>
            <person name="Takaki Y."/>
            <person name="Nishi S."/>
            <person name="Hori S."/>
            <person name="Arai W."/>
            <person name="Tsubouchi T."/>
            <person name="Morono Y."/>
            <person name="Uchiyama I."/>
            <person name="Ito T."/>
            <person name="Fujiyama A."/>
            <person name="Inagaki F."/>
            <person name="Takami H."/>
        </authorList>
    </citation>
    <scope>NUCLEOTIDE SEQUENCE</scope>
    <source>
        <strain evidence="1">Expedition CK06-06</strain>
    </source>
</reference>
<feature type="non-terminal residue" evidence="1">
    <location>
        <position position="1"/>
    </location>
</feature>
<proteinExistence type="predicted"/>
<dbReference type="AlphaFoldDB" id="X0XDG2"/>
<feature type="non-terminal residue" evidence="1">
    <location>
        <position position="263"/>
    </location>
</feature>
<protein>
    <submittedName>
        <fullName evidence="1">Uncharacterized protein</fullName>
    </submittedName>
</protein>
<name>X0XDG2_9ZZZZ</name>
<gene>
    <name evidence="1" type="ORF">S01H1_47625</name>
</gene>